<reference evidence="2" key="1">
    <citation type="journal article" date="2022" name="Cell">
        <title>Repeat-based holocentromeres influence genome architecture and karyotype evolution.</title>
        <authorList>
            <person name="Hofstatter P.G."/>
            <person name="Thangavel G."/>
            <person name="Lux T."/>
            <person name="Neumann P."/>
            <person name="Vondrak T."/>
            <person name="Novak P."/>
            <person name="Zhang M."/>
            <person name="Costa L."/>
            <person name="Castellani M."/>
            <person name="Scott A."/>
            <person name="Toegelov H."/>
            <person name="Fuchs J."/>
            <person name="Mata-Sucre Y."/>
            <person name="Dias Y."/>
            <person name="Vanzela A.L.L."/>
            <person name="Huettel B."/>
            <person name="Almeida C.C.S."/>
            <person name="Simkova H."/>
            <person name="Souza G."/>
            <person name="Pedrosa-Harand A."/>
            <person name="Macas J."/>
            <person name="Mayer K.F.X."/>
            <person name="Houben A."/>
            <person name="Marques A."/>
        </authorList>
    </citation>
    <scope>NUCLEOTIDE SEQUENCE</scope>
    <source>
        <strain evidence="2">RhyBre1mFocal</strain>
    </source>
</reference>
<dbReference type="Proteomes" id="UP001151287">
    <property type="component" value="Unassembled WGS sequence"/>
</dbReference>
<sequence length="128" mass="15035">MQQAYSSHPKIRRDTVKDKKKAMAKCFFPSINKKNTPVDKLQQGRLISREEEDGVVKVKIVVTKKELKHLIAAMNQRENNARRRQTTAPQSFEQLFNMLRRKREKKQEVMKSRQGGWQPALQSIPEEM</sequence>
<name>A0A9Q0CGS9_9POAL</name>
<protein>
    <submittedName>
        <fullName evidence="2">Uncharacterized protein</fullName>
    </submittedName>
</protein>
<gene>
    <name evidence="2" type="ORF">LUZ63_010397</name>
</gene>
<dbReference type="PANTHER" id="PTHR35704">
    <property type="entry name" value="OS02G0254600 PROTEIN"/>
    <property type="match status" value="1"/>
</dbReference>
<evidence type="ECO:0000313" key="2">
    <source>
        <dbReference type="EMBL" id="KAJ1693699.1"/>
    </source>
</evidence>
<keyword evidence="3" id="KW-1185">Reference proteome</keyword>
<organism evidence="2 3">
    <name type="scientific">Rhynchospora breviuscula</name>
    <dbReference type="NCBI Taxonomy" id="2022672"/>
    <lineage>
        <taxon>Eukaryota</taxon>
        <taxon>Viridiplantae</taxon>
        <taxon>Streptophyta</taxon>
        <taxon>Embryophyta</taxon>
        <taxon>Tracheophyta</taxon>
        <taxon>Spermatophyta</taxon>
        <taxon>Magnoliopsida</taxon>
        <taxon>Liliopsida</taxon>
        <taxon>Poales</taxon>
        <taxon>Cyperaceae</taxon>
        <taxon>Cyperoideae</taxon>
        <taxon>Rhynchosporeae</taxon>
        <taxon>Rhynchospora</taxon>
    </lineage>
</organism>
<comment type="caution">
    <text evidence="2">The sequence shown here is derived from an EMBL/GenBank/DDBJ whole genome shotgun (WGS) entry which is preliminary data.</text>
</comment>
<proteinExistence type="predicted"/>
<dbReference type="OrthoDB" id="701127at2759"/>
<accession>A0A9Q0CGS9</accession>
<dbReference type="EMBL" id="JAMQYH010000003">
    <property type="protein sequence ID" value="KAJ1693699.1"/>
    <property type="molecule type" value="Genomic_DNA"/>
</dbReference>
<evidence type="ECO:0000256" key="1">
    <source>
        <dbReference type="SAM" id="MobiDB-lite"/>
    </source>
</evidence>
<feature type="region of interest" description="Disordered" evidence="1">
    <location>
        <begin position="105"/>
        <end position="128"/>
    </location>
</feature>
<evidence type="ECO:0000313" key="3">
    <source>
        <dbReference type="Proteomes" id="UP001151287"/>
    </source>
</evidence>
<dbReference type="AlphaFoldDB" id="A0A9Q0CGS9"/>
<dbReference type="PANTHER" id="PTHR35704:SF1">
    <property type="entry name" value="OS02G0254600 PROTEIN"/>
    <property type="match status" value="1"/>
</dbReference>